<dbReference type="SUPFAM" id="SSF49785">
    <property type="entry name" value="Galactose-binding domain-like"/>
    <property type="match status" value="1"/>
</dbReference>
<evidence type="ECO:0000259" key="3">
    <source>
        <dbReference type="PROSITE" id="PS51829"/>
    </source>
</evidence>
<dbReference type="InterPro" id="IPR002884">
    <property type="entry name" value="P_dom"/>
</dbReference>
<reference evidence="4 5" key="1">
    <citation type="submission" date="2019-11" db="EMBL/GenBank/DDBJ databases">
        <title>Genome sequences of 17 halophilic strains isolated from different environments.</title>
        <authorList>
            <person name="Furrow R.E."/>
        </authorList>
    </citation>
    <scope>NUCLEOTIDE SEQUENCE [LARGE SCALE GENOMIC DNA]</scope>
    <source>
        <strain evidence="4 5">22506_14_FS</strain>
    </source>
</reference>
<dbReference type="Gene3D" id="2.60.120.260">
    <property type="entry name" value="Galactose-binding domain-like"/>
    <property type="match status" value="1"/>
</dbReference>
<sequence length="233" mass="24717">MTAITFPTSTCTVTTTTFTNPASITIPATGTEGPASPYPSPIVVSGLTGSILQVTATFNGLSSTFPADLNALLVGPSGENVILMATTGGSEDINNVTLTFDDSAPTQLPEDAQIVSGTYQPTDYGIFTPFTPPAPPPPYGSTLSVFNGTNPNGTWNLFIFDQFEIDVGAIAGGWELNITSCEQGANTILDIQATQNENLVNQTLQNIEPKQLSKEDKVQKEKKIELIKELKEL</sequence>
<dbReference type="Proteomes" id="UP000447833">
    <property type="component" value="Unassembled WGS sequence"/>
</dbReference>
<keyword evidence="1" id="KW-0645">Protease</keyword>
<organism evidence="4 5">
    <name type="scientific">Guptibacillus hwajinpoensis</name>
    <dbReference type="NCBI Taxonomy" id="208199"/>
    <lineage>
        <taxon>Bacteria</taxon>
        <taxon>Bacillati</taxon>
        <taxon>Bacillota</taxon>
        <taxon>Bacilli</taxon>
        <taxon>Bacillales</taxon>
        <taxon>Guptibacillaceae</taxon>
        <taxon>Guptibacillus</taxon>
    </lineage>
</organism>
<evidence type="ECO:0000313" key="4">
    <source>
        <dbReference type="EMBL" id="MYL64308.1"/>
    </source>
</evidence>
<dbReference type="GO" id="GO:0006508">
    <property type="term" value="P:proteolysis"/>
    <property type="evidence" value="ECO:0007669"/>
    <property type="project" value="UniProtKB-KW"/>
</dbReference>
<dbReference type="PROSITE" id="PS51829">
    <property type="entry name" value="P_HOMO_B"/>
    <property type="match status" value="1"/>
</dbReference>
<protein>
    <recommendedName>
        <fullName evidence="3">P/Homo B domain-containing protein</fullName>
    </recommendedName>
</protein>
<dbReference type="RefSeq" id="WP_160919770.1">
    <property type="nucleotide sequence ID" value="NZ_WMEY01000004.1"/>
</dbReference>
<dbReference type="InterPro" id="IPR008979">
    <property type="entry name" value="Galactose-bd-like_sf"/>
</dbReference>
<gene>
    <name evidence="4" type="ORF">GLW07_13200</name>
</gene>
<accession>A0A845F0L3</accession>
<keyword evidence="2" id="KW-0378">Hydrolase</keyword>
<proteinExistence type="predicted"/>
<dbReference type="AlphaFoldDB" id="A0A845F0L3"/>
<evidence type="ECO:0000256" key="2">
    <source>
        <dbReference type="ARBA" id="ARBA00022801"/>
    </source>
</evidence>
<dbReference type="GO" id="GO:0004252">
    <property type="term" value="F:serine-type endopeptidase activity"/>
    <property type="evidence" value="ECO:0007669"/>
    <property type="project" value="InterPro"/>
</dbReference>
<evidence type="ECO:0000256" key="1">
    <source>
        <dbReference type="ARBA" id="ARBA00022670"/>
    </source>
</evidence>
<dbReference type="EMBL" id="WMEY01000004">
    <property type="protein sequence ID" value="MYL64308.1"/>
    <property type="molecule type" value="Genomic_DNA"/>
</dbReference>
<comment type="caution">
    <text evidence="4">The sequence shown here is derived from an EMBL/GenBank/DDBJ whole genome shotgun (WGS) entry which is preliminary data.</text>
</comment>
<feature type="domain" description="P/Homo B" evidence="3">
    <location>
        <begin position="5"/>
        <end position="184"/>
    </location>
</feature>
<name>A0A845F0L3_9BACL</name>
<evidence type="ECO:0000313" key="5">
    <source>
        <dbReference type="Proteomes" id="UP000447833"/>
    </source>
</evidence>